<evidence type="ECO:0000313" key="2">
    <source>
        <dbReference type="EMBL" id="RMX38442.1"/>
    </source>
</evidence>
<reference evidence="2 3" key="1">
    <citation type="journal article" date="2018" name="Sci. Rep.">
        <title>Comparative analysis of the Pocillopora damicornis genome highlights role of immune system in coral evolution.</title>
        <authorList>
            <person name="Cunning R."/>
            <person name="Bay R.A."/>
            <person name="Gillette P."/>
            <person name="Baker A.C."/>
            <person name="Traylor-Knowles N."/>
        </authorList>
    </citation>
    <scope>NUCLEOTIDE SEQUENCE [LARGE SCALE GENOMIC DNA]</scope>
    <source>
        <strain evidence="2">RSMAS</strain>
        <tissue evidence="2">Whole animal</tissue>
    </source>
</reference>
<feature type="coiled-coil region" evidence="1">
    <location>
        <begin position="38"/>
        <end position="177"/>
    </location>
</feature>
<dbReference type="Proteomes" id="UP000275408">
    <property type="component" value="Unassembled WGS sequence"/>
</dbReference>
<organism evidence="2 3">
    <name type="scientific">Pocillopora damicornis</name>
    <name type="common">Cauliflower coral</name>
    <name type="synonym">Millepora damicornis</name>
    <dbReference type="NCBI Taxonomy" id="46731"/>
    <lineage>
        <taxon>Eukaryota</taxon>
        <taxon>Metazoa</taxon>
        <taxon>Cnidaria</taxon>
        <taxon>Anthozoa</taxon>
        <taxon>Hexacorallia</taxon>
        <taxon>Scleractinia</taxon>
        <taxon>Astrocoeniina</taxon>
        <taxon>Pocilloporidae</taxon>
        <taxon>Pocillopora</taxon>
    </lineage>
</organism>
<dbReference type="OMA" id="ECLAIMS"/>
<protein>
    <submittedName>
        <fullName evidence="2">Uncharacterized protein</fullName>
    </submittedName>
</protein>
<gene>
    <name evidence="2" type="ORF">pdam_00016286</name>
</gene>
<keyword evidence="3" id="KW-1185">Reference proteome</keyword>
<dbReference type="SUPFAM" id="SSF57997">
    <property type="entry name" value="Tropomyosin"/>
    <property type="match status" value="1"/>
</dbReference>
<proteinExistence type="predicted"/>
<dbReference type="EMBL" id="RCHS01004001">
    <property type="protein sequence ID" value="RMX38442.1"/>
    <property type="molecule type" value="Genomic_DNA"/>
</dbReference>
<evidence type="ECO:0000313" key="3">
    <source>
        <dbReference type="Proteomes" id="UP000275408"/>
    </source>
</evidence>
<accession>A0A3M6TAM2</accession>
<dbReference type="Gene3D" id="1.20.5.340">
    <property type="match status" value="1"/>
</dbReference>
<dbReference type="AlphaFoldDB" id="A0A3M6TAM2"/>
<sequence length="323" mass="37579">MSEDHLRQIENRGRTATAFFGLVETSQAERERLNEIIISQHSGEIDSLKEKIEEKNEEILRLHKAIKVLEDKNKKLDIALKTRNEEVAKLKTRITKLEAEKKGLEDKLRNVEGKLDRMEKEVEELDKAKQVQEEENVNLKECLAIMSGEVESVKQELVSTRNENQNLKKEVRDLGQKLVTFFPTGFKEGLPMLTPPPPPELQASLFLGELSRQLQAKMYKYVFPQLYTPIVGYKVKTIRRDLKRLPTEEANQRWSELQKKLNWDETYEEAIKLLQENRNANAHPKITGKLLREAVEVLGEKGNLKGWLTRERLDVLISMWEQI</sequence>
<keyword evidence="1" id="KW-0175">Coiled coil</keyword>
<evidence type="ECO:0000256" key="1">
    <source>
        <dbReference type="SAM" id="Coils"/>
    </source>
</evidence>
<name>A0A3M6TAM2_POCDA</name>
<comment type="caution">
    <text evidence="2">The sequence shown here is derived from an EMBL/GenBank/DDBJ whole genome shotgun (WGS) entry which is preliminary data.</text>
</comment>
<dbReference type="OrthoDB" id="5964730at2759"/>